<dbReference type="InterPro" id="IPR008927">
    <property type="entry name" value="6-PGluconate_DH-like_C_sf"/>
</dbReference>
<dbReference type="InterPro" id="IPR006114">
    <property type="entry name" value="6PGDH_C"/>
</dbReference>
<dbReference type="NCBIfam" id="NF006765">
    <property type="entry name" value="PRK09287.1"/>
    <property type="match status" value="1"/>
</dbReference>
<protein>
    <recommendedName>
        <fullName evidence="7">6-phosphogluconate dehydrogenase, decarboxylating</fullName>
        <ecNumber evidence="7">1.1.1.44</ecNumber>
    </recommendedName>
</protein>
<dbReference type="GO" id="GO:0004616">
    <property type="term" value="F:phosphogluconate dehydrogenase (decarboxylating) activity"/>
    <property type="evidence" value="ECO:0007669"/>
    <property type="project" value="UniProtKB-EC"/>
</dbReference>
<feature type="region of interest" description="Disordered" evidence="8">
    <location>
        <begin position="424"/>
        <end position="455"/>
    </location>
</feature>
<dbReference type="KEGG" id="mbb:BCG_1880c"/>
<dbReference type="Proteomes" id="UP000001472">
    <property type="component" value="Chromosome"/>
</dbReference>
<comment type="catalytic activity">
    <reaction evidence="7">
        <text>6-phospho-D-gluconate + NADP(+) = D-ribulose 5-phosphate + CO2 + NADPH</text>
        <dbReference type="Rhea" id="RHEA:10116"/>
        <dbReference type="ChEBI" id="CHEBI:16526"/>
        <dbReference type="ChEBI" id="CHEBI:57783"/>
        <dbReference type="ChEBI" id="CHEBI:58121"/>
        <dbReference type="ChEBI" id="CHEBI:58349"/>
        <dbReference type="ChEBI" id="CHEBI:58759"/>
        <dbReference type="EC" id="1.1.1.44"/>
    </reaction>
</comment>
<name>A0A0H3MB83_MYCBP</name>
<dbReference type="Pfam" id="PF03446">
    <property type="entry name" value="NAD_binding_2"/>
    <property type="match status" value="1"/>
</dbReference>
<dbReference type="SMART" id="SM01350">
    <property type="entry name" value="6PGD"/>
    <property type="match status" value="1"/>
</dbReference>
<evidence type="ECO:0000259" key="9">
    <source>
        <dbReference type="SMART" id="SM01350"/>
    </source>
</evidence>
<evidence type="ECO:0000256" key="8">
    <source>
        <dbReference type="SAM" id="MobiDB-lite"/>
    </source>
</evidence>
<gene>
    <name evidence="10" type="primary">gnd1</name>
    <name evidence="10" type="ordered locus">BCG_1880c</name>
</gene>
<evidence type="ECO:0000256" key="4">
    <source>
        <dbReference type="ARBA" id="ARBA00023002"/>
    </source>
</evidence>
<dbReference type="Pfam" id="PF00393">
    <property type="entry name" value="6PGD"/>
    <property type="match status" value="1"/>
</dbReference>
<dbReference type="SMR" id="A0A0H3MB83"/>
<evidence type="ECO:0000256" key="6">
    <source>
        <dbReference type="ARBA" id="ARBA00023126"/>
    </source>
</evidence>
<proteinExistence type="inferred from homology"/>
<dbReference type="FunFam" id="1.10.1040.10:FF:000032">
    <property type="entry name" value="6-phosphogluconate dehydrogenase, decarboxylating"/>
    <property type="match status" value="1"/>
</dbReference>
<evidence type="ECO:0000313" key="10">
    <source>
        <dbReference type="EMBL" id="CAL71867.1"/>
    </source>
</evidence>
<feature type="compositionally biased region" description="Basic and acidic residues" evidence="8">
    <location>
        <begin position="474"/>
        <end position="501"/>
    </location>
</feature>
<dbReference type="PANTHER" id="PTHR11811">
    <property type="entry name" value="6-PHOSPHOGLUCONATE DEHYDROGENASE"/>
    <property type="match status" value="1"/>
</dbReference>
<accession>A0A0H3MB83</accession>
<dbReference type="SUPFAM" id="SSF48179">
    <property type="entry name" value="6-phosphogluconate dehydrogenase C-terminal domain-like"/>
    <property type="match status" value="1"/>
</dbReference>
<dbReference type="NCBIfam" id="TIGR00873">
    <property type="entry name" value="gnd"/>
    <property type="match status" value="1"/>
</dbReference>
<comment type="subunit">
    <text evidence="2">Homodimer.</text>
</comment>
<comment type="pathway">
    <text evidence="7">Carbohydrate degradation; pentose phosphate pathway; D-ribulose 5-phosphate from D-glucose 6-phosphate (oxidative stage): step 3/3.</text>
</comment>
<dbReference type="AlphaFoldDB" id="A0A0H3MB83"/>
<dbReference type="HOGENOM" id="CLU_401604_0_0_11"/>
<dbReference type="EC" id="1.1.1.44" evidence="7"/>
<dbReference type="PRINTS" id="PR00076">
    <property type="entry name" value="6PGDHDRGNASE"/>
</dbReference>
<dbReference type="GO" id="GO:0050661">
    <property type="term" value="F:NADP binding"/>
    <property type="evidence" value="ECO:0007669"/>
    <property type="project" value="InterPro"/>
</dbReference>
<dbReference type="UniPathway" id="UPA00115">
    <property type="reaction ID" value="UER00410"/>
</dbReference>
<feature type="compositionally biased region" description="Basic and acidic residues" evidence="8">
    <location>
        <begin position="526"/>
        <end position="541"/>
    </location>
</feature>
<dbReference type="PROSITE" id="PS00461">
    <property type="entry name" value="6PGD"/>
    <property type="match status" value="1"/>
</dbReference>
<dbReference type="InterPro" id="IPR006183">
    <property type="entry name" value="Pgluconate_DH"/>
</dbReference>
<evidence type="ECO:0000313" key="11">
    <source>
        <dbReference type="Proteomes" id="UP000001472"/>
    </source>
</evidence>
<keyword evidence="6 7" id="KW-0570">Pentose shunt</keyword>
<feature type="region of interest" description="Disordered" evidence="8">
    <location>
        <begin position="469"/>
        <end position="685"/>
    </location>
</feature>
<feature type="compositionally biased region" description="Basic residues" evidence="8">
    <location>
        <begin position="504"/>
        <end position="522"/>
    </location>
</feature>
<reference evidence="10 11" key="1">
    <citation type="journal article" date="2007" name="Proc. Natl. Acad. Sci. U.S.A.">
        <title>Genome plasticity of BCG and impact on vaccine efficacy.</title>
        <authorList>
            <person name="Brosch R."/>
            <person name="Gordon S.V."/>
            <person name="Garnier T."/>
            <person name="Eiglmeier K."/>
            <person name="Frigui W."/>
            <person name="Valenti P."/>
            <person name="Dos Santos S."/>
            <person name="Duthoy S."/>
            <person name="Lacroix C."/>
            <person name="Garcia-Pelayo C."/>
            <person name="Inwald J.K."/>
            <person name="Golby P."/>
            <person name="Garcia J.N."/>
            <person name="Hewinson R.G."/>
            <person name="Behr M.A."/>
            <person name="Quail M.A."/>
            <person name="Churcher C."/>
            <person name="Barrell B.G."/>
            <person name="Parkhill J."/>
            <person name="Cole S.T."/>
        </authorList>
    </citation>
    <scope>NUCLEOTIDE SEQUENCE [LARGE SCALE GENOMIC DNA]</scope>
    <source>
        <strain evidence="11">BCG / Pasteur 1173P2</strain>
    </source>
</reference>
<dbReference type="Gene3D" id="3.40.50.720">
    <property type="entry name" value="NAD(P)-binding Rossmann-like Domain"/>
    <property type="match status" value="1"/>
</dbReference>
<evidence type="ECO:0000256" key="3">
    <source>
        <dbReference type="ARBA" id="ARBA00022857"/>
    </source>
</evidence>
<keyword evidence="5 7" id="KW-0311">Gluconate utilization</keyword>
<dbReference type="GO" id="GO:0006098">
    <property type="term" value="P:pentose-phosphate shunt"/>
    <property type="evidence" value="ECO:0007669"/>
    <property type="project" value="UniProtKB-UniPathway"/>
</dbReference>
<dbReference type="InterPro" id="IPR006113">
    <property type="entry name" value="6PGDH_Gnd/GntZ"/>
</dbReference>
<dbReference type="GO" id="GO:0019521">
    <property type="term" value="P:D-gluconate metabolic process"/>
    <property type="evidence" value="ECO:0007669"/>
    <property type="project" value="UniProtKB-KW"/>
</dbReference>
<feature type="domain" description="6-phosphogluconate dehydrogenase C-terminal" evidence="9">
    <location>
        <begin position="166"/>
        <end position="403"/>
    </location>
</feature>
<feature type="compositionally biased region" description="Basic residues" evidence="8">
    <location>
        <begin position="582"/>
        <end position="601"/>
    </location>
</feature>
<dbReference type="InterPro" id="IPR036291">
    <property type="entry name" value="NAD(P)-bd_dom_sf"/>
</dbReference>
<keyword evidence="3 7" id="KW-0521">NADP</keyword>
<dbReference type="InterPro" id="IPR006184">
    <property type="entry name" value="6PGdom_BS"/>
</dbReference>
<organism evidence="10 11">
    <name type="scientific">Mycobacterium bovis (strain BCG / Pasteur 1173P2)</name>
    <dbReference type="NCBI Taxonomy" id="410289"/>
    <lineage>
        <taxon>Bacteria</taxon>
        <taxon>Bacillati</taxon>
        <taxon>Actinomycetota</taxon>
        <taxon>Actinomycetes</taxon>
        <taxon>Mycobacteriales</taxon>
        <taxon>Mycobacteriaceae</taxon>
        <taxon>Mycobacterium</taxon>
        <taxon>Mycobacterium tuberculosis complex</taxon>
    </lineage>
</organism>
<dbReference type="EMBL" id="AM408590">
    <property type="protein sequence ID" value="CAL71867.1"/>
    <property type="molecule type" value="Genomic_DNA"/>
</dbReference>
<dbReference type="InterPro" id="IPR013328">
    <property type="entry name" value="6PGD_dom2"/>
</dbReference>
<dbReference type="SUPFAM" id="SSF51735">
    <property type="entry name" value="NAD(P)-binding Rossmann-fold domains"/>
    <property type="match status" value="1"/>
</dbReference>
<dbReference type="InterPro" id="IPR006115">
    <property type="entry name" value="6PGDH_NADP-bd"/>
</dbReference>
<feature type="compositionally biased region" description="Polar residues" evidence="8">
    <location>
        <begin position="431"/>
        <end position="454"/>
    </location>
</feature>
<evidence type="ECO:0000256" key="1">
    <source>
        <dbReference type="ARBA" id="ARBA00008419"/>
    </source>
</evidence>
<dbReference type="Gene3D" id="1.10.1040.10">
    <property type="entry name" value="N-(1-d-carboxylethyl)-l-norvaline Dehydrogenase, domain 2"/>
    <property type="match status" value="1"/>
</dbReference>
<comment type="similarity">
    <text evidence="1 7">Belongs to the 6-phosphogluconate dehydrogenase family.</text>
</comment>
<feature type="compositionally biased region" description="Basic residues" evidence="8">
    <location>
        <begin position="660"/>
        <end position="685"/>
    </location>
</feature>
<evidence type="ECO:0000256" key="5">
    <source>
        <dbReference type="ARBA" id="ARBA00023064"/>
    </source>
</evidence>
<sequence length="685" mass="74183">MGSNIARNFARHGYTVAVHNRSVAKTDALLKEHSSDGKFVRSETIPEFLAALEKPRRVLIMVKAGEATDAVINELADAMEPGDIIIDGGNALYTDTMRREKAMRERGLHFVGAGISGGEEGALNGPSIMPGGPAESYQSLGPLLEEISAHVDGVPCCTHIGPDGSGHFVKMVHNGIEYSDMQLIGEAYQLMRDGLGLTAPAIADVFTEWNNGDLDSYLVEITAEVLRQTDAKTGKPLVDVIVDRAEQKGTGRWTVKSALDLGVPVTGIAEAVFARALSGSVGQRSAASGLASGKLGEQPADPATFTEDVRQALYASKIVAYAQGFNQIQAGSAEFGWDITPGDLATIWRGGCIIRAKFLNHIKEAFDASPNLASLIVAPYFRAPSNRRSTVGGVWCRRRPNWVSRPRDSRRPCRITTRCAPRGCPLHSPRPSATSSAHTPTAGSTNQASSTHYGVQTAPKYRCSGLELKGGKGVSDEISRRAPTRVRPDIQRRVHRSEPIRGRVALRRRFVHRRRLGHHHSGSGRQYDRGSRAADGRDGRPPRWHRNPAAGSADPGGKADGGVRQKPGPGARHPSDAGTRRFGVRRHGAHPQARTWRRGGHPRGSPDRIGARIVLPGRGSLHPGARYRRDGLCDRSSGNRATQDLRPAGARPGRRCGADRRRRHVGGSAKPHRGYPRRYLHPGHR</sequence>
<evidence type="ECO:0000256" key="2">
    <source>
        <dbReference type="ARBA" id="ARBA00011738"/>
    </source>
</evidence>
<evidence type="ECO:0000256" key="7">
    <source>
        <dbReference type="RuleBase" id="RU000485"/>
    </source>
</evidence>
<keyword evidence="4 7" id="KW-0560">Oxidoreductase</keyword>